<dbReference type="InterPro" id="IPR040256">
    <property type="entry name" value="At4g02000-like"/>
</dbReference>
<dbReference type="PANTHER" id="PTHR31286:SF167">
    <property type="entry name" value="OS09G0268800 PROTEIN"/>
    <property type="match status" value="1"/>
</dbReference>
<dbReference type="EMBL" id="KQ090345">
    <property type="protein sequence ID" value="KMS97017.1"/>
    <property type="molecule type" value="Genomic_DNA"/>
</dbReference>
<name>A0A0J8BAQ7_BETVV</name>
<evidence type="ECO:0000259" key="2">
    <source>
        <dbReference type="Pfam" id="PF14392"/>
    </source>
</evidence>
<dbReference type="OrthoDB" id="1057861at2759"/>
<evidence type="ECO:0000313" key="3">
    <source>
        <dbReference type="EMBL" id="KMS97017.1"/>
    </source>
</evidence>
<accession>A0A0J8BAQ7</accession>
<reference evidence="3 4" key="1">
    <citation type="journal article" date="2014" name="Nature">
        <title>The genome of the recently domesticated crop plant sugar beet (Beta vulgaris).</title>
        <authorList>
            <person name="Dohm J.C."/>
            <person name="Minoche A.E."/>
            <person name="Holtgrawe D."/>
            <person name="Capella-Gutierrez S."/>
            <person name="Zakrzewski F."/>
            <person name="Tafer H."/>
            <person name="Rupp O."/>
            <person name="Sorensen T.R."/>
            <person name="Stracke R."/>
            <person name="Reinhardt R."/>
            <person name="Goesmann A."/>
            <person name="Kraft T."/>
            <person name="Schulz B."/>
            <person name="Stadler P.F."/>
            <person name="Schmidt T."/>
            <person name="Gabaldon T."/>
            <person name="Lehrach H."/>
            <person name="Weisshaar B."/>
            <person name="Himmelbauer H."/>
        </authorList>
    </citation>
    <scope>NUCLEOTIDE SEQUENCE [LARGE SCALE GENOMIC DNA]</scope>
    <source>
        <tissue evidence="3">Taproot</tissue>
    </source>
</reference>
<gene>
    <name evidence="3" type="ORF">BVRB_7g179640</name>
</gene>
<proteinExistence type="predicted"/>
<dbReference type="PANTHER" id="PTHR31286">
    <property type="entry name" value="GLYCINE-RICH CELL WALL STRUCTURAL PROTEIN 1.8-LIKE"/>
    <property type="match status" value="1"/>
</dbReference>
<dbReference type="AlphaFoldDB" id="A0A0J8BAQ7"/>
<dbReference type="Pfam" id="PF14392">
    <property type="entry name" value="zf-CCHC_4"/>
    <property type="match status" value="1"/>
</dbReference>
<keyword evidence="4" id="KW-1185">Reference proteome</keyword>
<evidence type="ECO:0000313" key="4">
    <source>
        <dbReference type="Proteomes" id="UP000035740"/>
    </source>
</evidence>
<dbReference type="Gramene" id="KMS97017">
    <property type="protein sequence ID" value="KMS97017"/>
    <property type="gene ID" value="BVRB_7g179640"/>
</dbReference>
<organism evidence="3 4">
    <name type="scientific">Beta vulgaris subsp. vulgaris</name>
    <name type="common">Beet</name>
    <dbReference type="NCBI Taxonomy" id="3555"/>
    <lineage>
        <taxon>Eukaryota</taxon>
        <taxon>Viridiplantae</taxon>
        <taxon>Streptophyta</taxon>
        <taxon>Embryophyta</taxon>
        <taxon>Tracheophyta</taxon>
        <taxon>Spermatophyta</taxon>
        <taxon>Magnoliopsida</taxon>
        <taxon>eudicotyledons</taxon>
        <taxon>Gunneridae</taxon>
        <taxon>Pentapetalae</taxon>
        <taxon>Caryophyllales</taxon>
        <taxon>Chenopodiaceae</taxon>
        <taxon>Betoideae</taxon>
        <taxon>Beta</taxon>
    </lineage>
</organism>
<feature type="region of interest" description="Disordered" evidence="1">
    <location>
        <begin position="257"/>
        <end position="291"/>
    </location>
</feature>
<evidence type="ECO:0000256" key="1">
    <source>
        <dbReference type="SAM" id="MobiDB-lite"/>
    </source>
</evidence>
<sequence length="291" mass="33518">MDASKGKFNSMVVGKFLNSREFEVEEIQDRVDSWVTKARIEVRKEGKYILFFCQNLEDSEDLMALYNTINFNSALLVLKPWRLEASFRSFNFSEAAMWVKVEGIPVALSSSSFAEQLLKKLGKVMLFDDKSNAPGPKRFLRVLLWLRLKAPFIPGAFIELHQGKTIWVDFRYEGVFNFCKRCGRIGHKQRWCIKPWEIAQQDVECAIVTACNQEACLMLGPNSAPLYSSKIYGLPFIPMFTTTTVRLDRWRTLSEIISSSSSSHSTDGDDKDEYDSKDDMDHDEKEEDNDR</sequence>
<dbReference type="Proteomes" id="UP000035740">
    <property type="component" value="Unassembled WGS sequence"/>
</dbReference>
<protein>
    <recommendedName>
        <fullName evidence="2">Zinc knuckle CX2CX4HX4C domain-containing protein</fullName>
    </recommendedName>
</protein>
<dbReference type="OMA" id="LECKEMG"/>
<dbReference type="InterPro" id="IPR025836">
    <property type="entry name" value="Zn_knuckle_CX2CX4HX4C"/>
</dbReference>
<feature type="domain" description="Zinc knuckle CX2CX4HX4C" evidence="2">
    <location>
        <begin position="158"/>
        <end position="192"/>
    </location>
</feature>